<evidence type="ECO:0000259" key="5">
    <source>
        <dbReference type="Pfam" id="PF04577"/>
    </source>
</evidence>
<dbReference type="OrthoDB" id="529273at2759"/>
<sequence>MISRHYHTASPSEPRLCACKGGSCRKLLHLYPFILAAVLFFTFVVRDVIFYEEQQHAPFVSGRRFMGVARITEVQLDPGLVANKPDSVVFKDDALFCNRSHMRTDVCVAKGDVRVLGGDQGGRLYKVLVYAEGGVKNREERIKPYTRKWEESVMKTIDEVKIIRKSKPSISEKSESVDDVRPKCDVQHSVPGIIFSTGGYTGNVYHEFNDGLIPLFITAHKYRHGYAFGGQVVLLLLEYHHWWISKYAEILGQLTNYTIIDLGADKRVHCFPEVTVGLNIHDELAITSQPNDSEDPARGPSMAGFQSMLHAAYLPRLPSAMAKQQTDIDGMIKEPSTQSFKPKLVIISRNGPRALLNQAEIVALAEGIGFSVRVLSPTQTTEMIDIYAALNGCDTMIGVHGAAMTHLLFMRPGATFIQIVALGTDWAAETYYGEPARKLGLRYVQYKVSPRESSLWGQYPPDDPVLTDPDTVNSRGWWETKRVYLEGQNVTVALPRIAAILHSAFSDASNLRSTALHSEARLPA</sequence>
<dbReference type="PANTHER" id="PTHR20961">
    <property type="entry name" value="GLYCOSYLTRANSFERASE"/>
    <property type="match status" value="1"/>
</dbReference>
<keyword evidence="7" id="KW-1185">Reference proteome</keyword>
<evidence type="ECO:0000256" key="2">
    <source>
        <dbReference type="ARBA" id="ARBA00022679"/>
    </source>
</evidence>
<dbReference type="PANTHER" id="PTHR20961:SF124">
    <property type="entry name" value="GLYCOSYLTRANSFERASE"/>
    <property type="match status" value="1"/>
</dbReference>
<dbReference type="InterPro" id="IPR007657">
    <property type="entry name" value="Glycosyltransferase_61"/>
</dbReference>
<accession>A0A8T2U2Y1</accession>
<gene>
    <name evidence="6" type="ORF">KP509_09G059500</name>
</gene>
<proteinExistence type="predicted"/>
<evidence type="ECO:0000313" key="7">
    <source>
        <dbReference type="Proteomes" id="UP000825935"/>
    </source>
</evidence>
<keyword evidence="4" id="KW-0472">Membrane</keyword>
<organism evidence="6 7">
    <name type="scientific">Ceratopteris richardii</name>
    <name type="common">Triangle waterfern</name>
    <dbReference type="NCBI Taxonomy" id="49495"/>
    <lineage>
        <taxon>Eukaryota</taxon>
        <taxon>Viridiplantae</taxon>
        <taxon>Streptophyta</taxon>
        <taxon>Embryophyta</taxon>
        <taxon>Tracheophyta</taxon>
        <taxon>Polypodiopsida</taxon>
        <taxon>Polypodiidae</taxon>
        <taxon>Polypodiales</taxon>
        <taxon>Pteridineae</taxon>
        <taxon>Pteridaceae</taxon>
        <taxon>Parkerioideae</taxon>
        <taxon>Ceratopteris</taxon>
    </lineage>
</organism>
<protein>
    <recommendedName>
        <fullName evidence="5">Glycosyltransferase 61 catalytic domain-containing protein</fullName>
    </recommendedName>
</protein>
<feature type="domain" description="Glycosyltransferase 61 catalytic" evidence="5">
    <location>
        <begin position="332"/>
        <end position="417"/>
    </location>
</feature>
<feature type="transmembrane region" description="Helical" evidence="4">
    <location>
        <begin position="30"/>
        <end position="51"/>
    </location>
</feature>
<keyword evidence="1" id="KW-0328">Glycosyltransferase</keyword>
<dbReference type="Proteomes" id="UP000825935">
    <property type="component" value="Chromosome 9"/>
</dbReference>
<evidence type="ECO:0000256" key="3">
    <source>
        <dbReference type="ARBA" id="ARBA00023180"/>
    </source>
</evidence>
<keyword evidence="3" id="KW-0325">Glycoprotein</keyword>
<dbReference type="InterPro" id="IPR049625">
    <property type="entry name" value="Glyco_transf_61_cat"/>
</dbReference>
<dbReference type="GO" id="GO:0005794">
    <property type="term" value="C:Golgi apparatus"/>
    <property type="evidence" value="ECO:0007669"/>
    <property type="project" value="UniProtKB-ARBA"/>
</dbReference>
<evidence type="ECO:0000256" key="1">
    <source>
        <dbReference type="ARBA" id="ARBA00022676"/>
    </source>
</evidence>
<keyword evidence="2" id="KW-0808">Transferase</keyword>
<dbReference type="EMBL" id="CM035414">
    <property type="protein sequence ID" value="KAH7429632.1"/>
    <property type="molecule type" value="Genomic_DNA"/>
</dbReference>
<dbReference type="Pfam" id="PF04577">
    <property type="entry name" value="Glyco_transf_61"/>
    <property type="match status" value="1"/>
</dbReference>
<evidence type="ECO:0000256" key="4">
    <source>
        <dbReference type="SAM" id="Phobius"/>
    </source>
</evidence>
<keyword evidence="4" id="KW-0812">Transmembrane</keyword>
<dbReference type="AlphaFoldDB" id="A0A8T2U2Y1"/>
<name>A0A8T2U2Y1_CERRI</name>
<keyword evidence="4" id="KW-1133">Transmembrane helix</keyword>
<dbReference type="GO" id="GO:0016763">
    <property type="term" value="F:pentosyltransferase activity"/>
    <property type="evidence" value="ECO:0007669"/>
    <property type="project" value="UniProtKB-ARBA"/>
</dbReference>
<evidence type="ECO:0000313" key="6">
    <source>
        <dbReference type="EMBL" id="KAH7429632.1"/>
    </source>
</evidence>
<reference evidence="6" key="1">
    <citation type="submission" date="2021-08" db="EMBL/GenBank/DDBJ databases">
        <title>WGS assembly of Ceratopteris richardii.</title>
        <authorList>
            <person name="Marchant D.B."/>
            <person name="Chen G."/>
            <person name="Jenkins J."/>
            <person name="Shu S."/>
            <person name="Leebens-Mack J."/>
            <person name="Grimwood J."/>
            <person name="Schmutz J."/>
            <person name="Soltis P."/>
            <person name="Soltis D."/>
            <person name="Chen Z.-H."/>
        </authorList>
    </citation>
    <scope>NUCLEOTIDE SEQUENCE</scope>
    <source>
        <strain evidence="6">Whitten #5841</strain>
        <tissue evidence="6">Leaf</tissue>
    </source>
</reference>
<dbReference type="OMA" id="MTHFMFL"/>
<comment type="caution">
    <text evidence="6">The sequence shown here is derived from an EMBL/GenBank/DDBJ whole genome shotgun (WGS) entry which is preliminary data.</text>
</comment>